<gene>
    <name evidence="2" type="ORF">RJ639_010181</name>
</gene>
<dbReference type="SUPFAM" id="SSF56672">
    <property type="entry name" value="DNA/RNA polymerases"/>
    <property type="match status" value="1"/>
</dbReference>
<evidence type="ECO:0000313" key="3">
    <source>
        <dbReference type="Proteomes" id="UP001188597"/>
    </source>
</evidence>
<keyword evidence="3" id="KW-1185">Reference proteome</keyword>
<accession>A0AA89ATG6</accession>
<feature type="domain" description="Reverse transcriptase Ty1/copia-type" evidence="1">
    <location>
        <begin position="1"/>
        <end position="81"/>
    </location>
</feature>
<protein>
    <recommendedName>
        <fullName evidence="1">Reverse transcriptase Ty1/copia-type domain-containing protein</fullName>
    </recommendedName>
</protein>
<evidence type="ECO:0000313" key="2">
    <source>
        <dbReference type="EMBL" id="KAK3014567.1"/>
    </source>
</evidence>
<dbReference type="Proteomes" id="UP001188597">
    <property type="component" value="Unassembled WGS sequence"/>
</dbReference>
<comment type="caution">
    <text evidence="2">The sequence shown here is derived from an EMBL/GenBank/DDBJ whole genome shotgun (WGS) entry which is preliminary data.</text>
</comment>
<dbReference type="CDD" id="cd09272">
    <property type="entry name" value="RNase_HI_RT_Ty1"/>
    <property type="match status" value="1"/>
</dbReference>
<organism evidence="2 3">
    <name type="scientific">Escallonia herrerae</name>
    <dbReference type="NCBI Taxonomy" id="1293975"/>
    <lineage>
        <taxon>Eukaryota</taxon>
        <taxon>Viridiplantae</taxon>
        <taxon>Streptophyta</taxon>
        <taxon>Embryophyta</taxon>
        <taxon>Tracheophyta</taxon>
        <taxon>Spermatophyta</taxon>
        <taxon>Magnoliopsida</taxon>
        <taxon>eudicotyledons</taxon>
        <taxon>Gunneridae</taxon>
        <taxon>Pentapetalae</taxon>
        <taxon>asterids</taxon>
        <taxon>campanulids</taxon>
        <taxon>Escalloniales</taxon>
        <taxon>Escalloniaceae</taxon>
        <taxon>Escallonia</taxon>
    </lineage>
</organism>
<sequence length="306" mass="34281">MFVKMESGKRVVVLLYVDDMIITRDNNDEISRLKNDLSIRFEMNNLGKVGSFLGLEVERSEDGFFISQKGYAKSLLEHFCTGETKEIANSYGALSQVKERPDIAYPVGVISHAESKDSSPRCCKEDNALCKGSLEYGLMYKKGGNFLFSGFSGVDWAGDANDRHSTTGYCFSMGSTAISWCSKKQPSVALSNTEAEYIAATMAMQECIWLKRLISDIYKKVDYAVPIHCDNESAIKLASNPVFHGRTKHIEVRHHFVREKVLSQDIKLDSVRTSNQVADLFTKALAESKFERFRAALGMLDHKHGV</sequence>
<dbReference type="EMBL" id="JAVXUP010001210">
    <property type="protein sequence ID" value="KAK3014567.1"/>
    <property type="molecule type" value="Genomic_DNA"/>
</dbReference>
<name>A0AA89ATG6_9ASTE</name>
<dbReference type="InterPro" id="IPR013103">
    <property type="entry name" value="RVT_2"/>
</dbReference>
<dbReference type="PANTHER" id="PTHR11439">
    <property type="entry name" value="GAG-POL-RELATED RETROTRANSPOSON"/>
    <property type="match status" value="1"/>
</dbReference>
<dbReference type="AlphaFoldDB" id="A0AA89ATG6"/>
<dbReference type="PANTHER" id="PTHR11439:SF481">
    <property type="entry name" value="REVERSE TRANSCRIPTASE TY1_COPIA-TYPE DOMAIN-CONTAINING PROTEIN"/>
    <property type="match status" value="1"/>
</dbReference>
<reference evidence="2" key="1">
    <citation type="submission" date="2022-12" db="EMBL/GenBank/DDBJ databases">
        <title>Draft genome assemblies for two species of Escallonia (Escalloniales).</title>
        <authorList>
            <person name="Chanderbali A."/>
            <person name="Dervinis C."/>
            <person name="Anghel I."/>
            <person name="Soltis D."/>
            <person name="Soltis P."/>
            <person name="Zapata F."/>
        </authorList>
    </citation>
    <scope>NUCLEOTIDE SEQUENCE</scope>
    <source>
        <strain evidence="2">UCBG64.0493</strain>
        <tissue evidence="2">Leaf</tissue>
    </source>
</reference>
<dbReference type="Pfam" id="PF07727">
    <property type="entry name" value="RVT_2"/>
    <property type="match status" value="1"/>
</dbReference>
<evidence type="ECO:0000259" key="1">
    <source>
        <dbReference type="Pfam" id="PF07727"/>
    </source>
</evidence>
<dbReference type="InterPro" id="IPR043502">
    <property type="entry name" value="DNA/RNA_pol_sf"/>
</dbReference>
<proteinExistence type="predicted"/>